<dbReference type="GO" id="GO:0051301">
    <property type="term" value="P:cell division"/>
    <property type="evidence" value="ECO:0007669"/>
    <property type="project" value="UniProtKB-KW"/>
</dbReference>
<organism evidence="2 3">
    <name type="scientific">Staphylococcus aureus</name>
    <dbReference type="NCBI Taxonomy" id="1280"/>
    <lineage>
        <taxon>Bacteria</taxon>
        <taxon>Bacillati</taxon>
        <taxon>Bacillota</taxon>
        <taxon>Bacilli</taxon>
        <taxon>Bacillales</taxon>
        <taxon>Staphylococcaceae</taxon>
        <taxon>Staphylococcus</taxon>
    </lineage>
</organism>
<keyword evidence="2" id="KW-0131">Cell cycle</keyword>
<evidence type="ECO:0000256" key="1">
    <source>
        <dbReference type="SAM" id="MobiDB-lite"/>
    </source>
</evidence>
<feature type="region of interest" description="Disordered" evidence="1">
    <location>
        <begin position="1"/>
        <end position="26"/>
    </location>
</feature>
<feature type="compositionally biased region" description="Basic residues" evidence="1">
    <location>
        <begin position="1"/>
        <end position="12"/>
    </location>
</feature>
<dbReference type="EMBL" id="UHAQ01000004">
    <property type="protein sequence ID" value="SUK95774.1"/>
    <property type="molecule type" value="Genomic_DNA"/>
</dbReference>
<keyword evidence="2" id="KW-0132">Cell division</keyword>
<dbReference type="AlphaFoldDB" id="A0A380E430"/>
<feature type="region of interest" description="Disordered" evidence="1">
    <location>
        <begin position="41"/>
        <end position="95"/>
    </location>
</feature>
<accession>A0A380E430</accession>
<protein>
    <submittedName>
        <fullName evidence="2">SpoIIIE family cell division protein</fullName>
    </submittedName>
</protein>
<reference evidence="2 3" key="1">
    <citation type="submission" date="2018-06" db="EMBL/GenBank/DDBJ databases">
        <authorList>
            <consortium name="Pathogen Informatics"/>
            <person name="Doyle S."/>
        </authorList>
    </citation>
    <scope>NUCLEOTIDE SEQUENCE [LARGE SCALE GENOMIC DNA]</scope>
    <source>
        <strain evidence="2 3">NCTC5664</strain>
    </source>
</reference>
<sequence>MLQKRRFKKALQQKREEHKNEEQDAIQRAIDEMYAKQAERYVGDSSLNDDSDLTDNSTEASQLHTNGIENEAVSNDENKQPSIQNEDTDYTHVDESPYNYEEVSLNQVSTTKQLSMMKLRFRM</sequence>
<proteinExistence type="predicted"/>
<dbReference type="Proteomes" id="UP000254502">
    <property type="component" value="Unassembled WGS sequence"/>
</dbReference>
<evidence type="ECO:0000313" key="2">
    <source>
        <dbReference type="EMBL" id="SUK95774.1"/>
    </source>
</evidence>
<evidence type="ECO:0000313" key="3">
    <source>
        <dbReference type="Proteomes" id="UP000254502"/>
    </source>
</evidence>
<feature type="compositionally biased region" description="Basic and acidic residues" evidence="1">
    <location>
        <begin position="13"/>
        <end position="22"/>
    </location>
</feature>
<gene>
    <name evidence="2" type="ORF">NCTC5664_03786</name>
</gene>
<name>A0A380E430_STAAU</name>
<feature type="compositionally biased region" description="Polar residues" evidence="1">
    <location>
        <begin position="59"/>
        <end position="85"/>
    </location>
</feature>